<dbReference type="InterPro" id="IPR049023">
    <property type="entry name" value="AMG1_II"/>
</dbReference>
<dbReference type="InterPro" id="IPR016055">
    <property type="entry name" value="A-D-PHexomutase_a/b/a-I/II/III"/>
</dbReference>
<dbReference type="CDD" id="cd03086">
    <property type="entry name" value="PGM3"/>
    <property type="match status" value="1"/>
</dbReference>
<evidence type="ECO:0000259" key="18">
    <source>
        <dbReference type="Pfam" id="PF21405"/>
    </source>
</evidence>
<dbReference type="AlphaFoldDB" id="A0A1I8EDP0"/>
<comment type="function">
    <text evidence="11">Catalyzes the conversion of GlcNAc-6-P into GlcNAc-1-P during the synthesis of uridine diphosphate/UDP-GlcNAc, a sugar nucleotide critical to multiple glycosylation pathways including protein N- and O-glycosylation.</text>
</comment>
<feature type="binding site" evidence="13">
    <location>
        <begin position="505"/>
        <end position="509"/>
    </location>
    <ligand>
        <name>substrate</name>
    </ligand>
</feature>
<dbReference type="SUPFAM" id="SSF53738">
    <property type="entry name" value="Phosphoglucomutase, first 3 domains"/>
    <property type="match status" value="3"/>
</dbReference>
<dbReference type="InterPro" id="IPR036900">
    <property type="entry name" value="A-D-PHexomutase_C_sf"/>
</dbReference>
<comment type="pathway">
    <text evidence="2 11">Nucleotide-sugar biosynthesis; UDP-N-acetyl-alpha-D-glucosamine biosynthesis; N-acetyl-alpha-D-glucosamine 1-phosphate from alpha-D-glucosamine 6-phosphate (route I): step 2/2.</text>
</comment>
<dbReference type="InterPro" id="IPR005843">
    <property type="entry name" value="A-D-PHexomutase_C"/>
</dbReference>
<dbReference type="InterPro" id="IPR016657">
    <property type="entry name" value="PAGM"/>
</dbReference>
<dbReference type="SUPFAM" id="SSF55957">
    <property type="entry name" value="Phosphoglucomutase, C-terminal domain"/>
    <property type="match status" value="1"/>
</dbReference>
<evidence type="ECO:0000313" key="19">
    <source>
        <dbReference type="Proteomes" id="UP000093561"/>
    </source>
</evidence>
<dbReference type="EC" id="5.4.2.3" evidence="4 11"/>
<dbReference type="Gene3D" id="3.40.120.10">
    <property type="entry name" value="Alpha-D-Glucose-1,6-Bisphosphate, subunit A, domain 3"/>
    <property type="match status" value="3"/>
</dbReference>
<dbReference type="InterPro" id="IPR016066">
    <property type="entry name" value="A-D-PHexomutase_CS"/>
</dbReference>
<dbReference type="Proteomes" id="UP000093561">
    <property type="component" value="Unassembled WGS sequence"/>
</dbReference>
<evidence type="ECO:0000256" key="10">
    <source>
        <dbReference type="ARBA" id="ARBA00032065"/>
    </source>
</evidence>
<dbReference type="PROSITE" id="PS00710">
    <property type="entry name" value="PGM_PMM"/>
    <property type="match status" value="1"/>
</dbReference>
<feature type="binding site" evidence="13">
    <location>
        <position position="514"/>
    </location>
    <ligand>
        <name>substrate</name>
    </ligand>
</feature>
<reference evidence="19" key="1">
    <citation type="submission" date="2015-03" db="EMBL/GenBank/DDBJ databases">
        <title>Wuchereria bancrofti Genome Sequencing Papua New Guinea Strain.</title>
        <authorList>
            <person name="Small S.T."/>
            <person name="Serre D."/>
            <person name="Zimmerman P.A."/>
        </authorList>
    </citation>
    <scope>NUCLEOTIDE SEQUENCE [LARGE SCALE GENOMIC DNA]</scope>
    <source>
        <strain evidence="19">pt0022</strain>
    </source>
</reference>
<evidence type="ECO:0000259" key="15">
    <source>
        <dbReference type="Pfam" id="PF00408"/>
    </source>
</evidence>
<keyword evidence="7 11" id="KW-0460">Magnesium</keyword>
<dbReference type="FunFam" id="3.30.310.50:FF:000003">
    <property type="entry name" value="Phosphoacetylglucosamine mutase"/>
    <property type="match status" value="1"/>
</dbReference>
<dbReference type="Pfam" id="PF21405">
    <property type="entry name" value="AMG1_II"/>
    <property type="match status" value="1"/>
</dbReference>
<dbReference type="Pfam" id="PF02878">
    <property type="entry name" value="PGM_PMM_I"/>
    <property type="match status" value="1"/>
</dbReference>
<evidence type="ECO:0000256" key="13">
    <source>
        <dbReference type="PIRSR" id="PIRSR016408-2"/>
    </source>
</evidence>
<organism evidence="20">
    <name type="scientific">Wuchereria bancrofti</name>
    <dbReference type="NCBI Taxonomy" id="6293"/>
    <lineage>
        <taxon>Eukaryota</taxon>
        <taxon>Metazoa</taxon>
        <taxon>Ecdysozoa</taxon>
        <taxon>Nematoda</taxon>
        <taxon>Chromadorea</taxon>
        <taxon>Rhabditida</taxon>
        <taxon>Spirurina</taxon>
        <taxon>Spiruromorpha</taxon>
        <taxon>Filarioidea</taxon>
        <taxon>Onchocercidae</taxon>
        <taxon>Wuchereria</taxon>
    </lineage>
</organism>
<evidence type="ECO:0000256" key="11">
    <source>
        <dbReference type="PIRNR" id="PIRNR016408"/>
    </source>
</evidence>
<dbReference type="WBParaSite" id="mrna-Wban_00839">
    <property type="protein sequence ID" value="mrna-Wban_00839"/>
    <property type="gene ID" value="Wban_00839"/>
</dbReference>
<dbReference type="PIRSF" id="PIRSF016408">
    <property type="entry name" value="PAGM"/>
    <property type="match status" value="1"/>
</dbReference>
<dbReference type="GO" id="GO:0005975">
    <property type="term" value="P:carbohydrate metabolic process"/>
    <property type="evidence" value="ECO:0007669"/>
    <property type="project" value="InterPro"/>
</dbReference>
<dbReference type="Gene3D" id="3.30.310.50">
    <property type="entry name" value="Alpha-D-phosphohexomutase, C-terminal domain"/>
    <property type="match status" value="1"/>
</dbReference>
<dbReference type="WBParaSite" id="maker-PairedContig_1406-snap-gene-1.45-mRNA-1">
    <property type="protein sequence ID" value="maker-PairedContig_1406-snap-gene-1.45-mRNA-1"/>
    <property type="gene ID" value="maker-PairedContig_1406-snap-gene-1.45"/>
</dbReference>
<evidence type="ECO:0000313" key="20">
    <source>
        <dbReference type="WBParaSite" id="maker-PairedContig_1406-snap-gene-1.45-mRNA-1"/>
    </source>
</evidence>
<reference evidence="20" key="3">
    <citation type="submission" date="2016-11" db="UniProtKB">
        <authorList>
            <consortium name="WormBaseParasite"/>
        </authorList>
    </citation>
    <scope>IDENTIFICATION</scope>
    <source>
        <strain evidence="20 21">pt0022</strain>
    </source>
</reference>
<feature type="binding site" evidence="14">
    <location>
        <position position="288"/>
    </location>
    <ligand>
        <name>Mg(2+)</name>
        <dbReference type="ChEBI" id="CHEBI:18420"/>
    </ligand>
</feature>
<proteinExistence type="inferred from homology"/>
<evidence type="ECO:0000256" key="5">
    <source>
        <dbReference type="ARBA" id="ARBA00022553"/>
    </source>
</evidence>
<feature type="domain" description="Phosphoacetylglucosamine mutase AMG1" evidence="18">
    <location>
        <begin position="186"/>
        <end position="291"/>
    </location>
</feature>
<dbReference type="InterPro" id="IPR049022">
    <property type="entry name" value="AMG1_III"/>
</dbReference>
<evidence type="ECO:0000256" key="12">
    <source>
        <dbReference type="PIRSR" id="PIRSR016408-1"/>
    </source>
</evidence>
<accession>A0A1I8EDP0</accession>
<feature type="domain" description="Alpha-D-phosphohexomutase alpha/beta/alpha" evidence="16">
    <location>
        <begin position="60"/>
        <end position="98"/>
    </location>
</feature>
<evidence type="ECO:0000313" key="21">
    <source>
        <dbReference type="WBParaSite" id="mrna-Wban_00839"/>
    </source>
</evidence>
<keyword evidence="5" id="KW-0597">Phosphoprotein</keyword>
<keyword evidence="6 11" id="KW-0479">Metal-binding</keyword>
<dbReference type="PANTHER" id="PTHR45955">
    <property type="entry name" value="PHOSPHOACETYLGLUCOSAMINE MUTASE"/>
    <property type="match status" value="1"/>
</dbReference>
<keyword evidence="8 11" id="KW-0413">Isomerase</keyword>
<feature type="domain" description="Phosphoacetylglucosamine mutase AMG1" evidence="17">
    <location>
        <begin position="305"/>
        <end position="445"/>
    </location>
</feature>
<comment type="cofactor">
    <cofactor evidence="11 14">
        <name>Mg(2+)</name>
        <dbReference type="ChEBI" id="CHEBI:18420"/>
    </cofactor>
    <text evidence="11 14">Binds 1 Mg(2+) ion per subunit.</text>
</comment>
<dbReference type="UniPathway" id="UPA00113">
    <property type="reaction ID" value="UER00530"/>
</dbReference>
<evidence type="ECO:0000256" key="9">
    <source>
        <dbReference type="ARBA" id="ARBA00031926"/>
    </source>
</evidence>
<feature type="binding site" evidence="13">
    <location>
        <begin position="380"/>
        <end position="382"/>
    </location>
    <ligand>
        <name>substrate</name>
    </ligand>
</feature>
<comment type="catalytic activity">
    <reaction evidence="1 11">
        <text>N-acetyl-alpha-D-glucosamine 1-phosphate = N-acetyl-D-glucosamine 6-phosphate</text>
        <dbReference type="Rhea" id="RHEA:23804"/>
        <dbReference type="ChEBI" id="CHEBI:57513"/>
        <dbReference type="ChEBI" id="CHEBI:57776"/>
        <dbReference type="EC" id="5.4.2.3"/>
    </reaction>
</comment>
<dbReference type="Pfam" id="PF00408">
    <property type="entry name" value="PGM_PMM_IV"/>
    <property type="match status" value="1"/>
</dbReference>
<evidence type="ECO:0000256" key="4">
    <source>
        <dbReference type="ARBA" id="ARBA00012731"/>
    </source>
</evidence>
<feature type="binding site" description="via phosphate group" evidence="14">
    <location>
        <position position="74"/>
    </location>
    <ligand>
        <name>Mg(2+)</name>
        <dbReference type="ChEBI" id="CHEBI:18420"/>
    </ligand>
</feature>
<evidence type="ECO:0000259" key="17">
    <source>
        <dbReference type="Pfam" id="PF21404"/>
    </source>
</evidence>
<evidence type="ECO:0000256" key="6">
    <source>
        <dbReference type="ARBA" id="ARBA00022723"/>
    </source>
</evidence>
<reference evidence="19" key="2">
    <citation type="journal article" date="2016" name="Mol. Ecol.">
        <title>Population genomics of the filarial nematode parasite Wuchereria bancrofti from mosquitoes.</title>
        <authorList>
            <person name="Small S.T."/>
            <person name="Reimer L.J."/>
            <person name="Tisch D.J."/>
            <person name="King C.L."/>
            <person name="Christensen B.M."/>
            <person name="Siba P.M."/>
            <person name="Kazura J.W."/>
            <person name="Serre D."/>
            <person name="Zimmerman P.A."/>
        </authorList>
    </citation>
    <scope>NUCLEOTIDE SEQUENCE</scope>
    <source>
        <strain evidence="19">pt0022</strain>
    </source>
</reference>
<dbReference type="GO" id="GO:0004610">
    <property type="term" value="F:phosphoacetylglucosamine mutase activity"/>
    <property type="evidence" value="ECO:0007669"/>
    <property type="project" value="UniProtKB-UniRule"/>
</dbReference>
<evidence type="ECO:0000259" key="16">
    <source>
        <dbReference type="Pfam" id="PF02878"/>
    </source>
</evidence>
<sequence length="541" mass="60733">MAEIIIPEIYTRESNTDHNGRKMPVSPTKKFSYGTAGFRANATYLPFIVFRVGYLAGIRARYLNQTIGVMITASHNPMEDNGVKIVDPMGGMLDAAWENYADLIVNASDSEFLGKSQEFLRQFSGRVGENATVFTAIDTRPSSKYIEEAAFCGAQCARVGGRRLGLLTTPQLHYIVRCQNDSSYGVPTEAGYYAKVQNALAGLNFVTRCGKAYIPTLYLDCANGVGAQKFPLMCIRWSVLVVNLMNDQKTQLNDKCGADYVKIEKKFPRNFDKIQAFERCAAFDGDADRLVYFYRDASNEFVLIDGDKIAALFAKYITEQVTGAGLSDVFMVSVIQTDYANGNSTKFLRDKMGVHVCCVATGIKNLQKEAVKYDIAVYFEANGHGTVYFSPRFYDILRTIIIHKDVDQTIQIKRLLYFSKLLNTVVGDAMTDLLAVEMILKHYDWTVENWNNMYKELPNVQKKLRVINRSMFQMNADETCVKLRKLQGVIDTIVSKYTDGRSFVRPSGTEDVVRIYAEAATKRDAEAIANEVEVVVAEYCV</sequence>
<evidence type="ECO:0000256" key="3">
    <source>
        <dbReference type="ARBA" id="ARBA00010231"/>
    </source>
</evidence>
<evidence type="ECO:0000256" key="2">
    <source>
        <dbReference type="ARBA" id="ARBA00004865"/>
    </source>
</evidence>
<feature type="binding site" evidence="14">
    <location>
        <position position="286"/>
    </location>
    <ligand>
        <name>Mg(2+)</name>
        <dbReference type="ChEBI" id="CHEBI:18420"/>
    </ligand>
</feature>
<evidence type="ECO:0000256" key="14">
    <source>
        <dbReference type="PIRSR" id="PIRSR016408-3"/>
    </source>
</evidence>
<protein>
    <recommendedName>
        <fullName evidence="4 11">Phosphoacetylglucosamine mutase</fullName>
        <shortName evidence="11">PAGM</shortName>
        <ecNumber evidence="4 11">5.4.2.3</ecNumber>
    </recommendedName>
    <alternativeName>
        <fullName evidence="10 11">Acetylglucosamine phosphomutase</fullName>
    </alternativeName>
    <alternativeName>
        <fullName evidence="9 11">N-acetylglucosamine-phosphate mutase</fullName>
    </alternativeName>
</protein>
<dbReference type="PANTHER" id="PTHR45955:SF1">
    <property type="entry name" value="PHOSPHOACETYLGLUCOSAMINE MUTASE"/>
    <property type="match status" value="1"/>
</dbReference>
<feature type="binding site" evidence="14">
    <location>
        <position position="284"/>
    </location>
    <ligand>
        <name>Mg(2+)</name>
        <dbReference type="ChEBI" id="CHEBI:18420"/>
    </ligand>
</feature>
<feature type="active site" description="Phosphoserine intermediate" evidence="12">
    <location>
        <position position="74"/>
    </location>
</feature>
<evidence type="ECO:0000256" key="1">
    <source>
        <dbReference type="ARBA" id="ARBA00000558"/>
    </source>
</evidence>
<evidence type="ECO:0000256" key="7">
    <source>
        <dbReference type="ARBA" id="ARBA00022842"/>
    </source>
</evidence>
<dbReference type="Pfam" id="PF21404">
    <property type="entry name" value="AMG1_III"/>
    <property type="match status" value="1"/>
</dbReference>
<dbReference type="GO" id="GO:0000287">
    <property type="term" value="F:magnesium ion binding"/>
    <property type="evidence" value="ECO:0007669"/>
    <property type="project" value="InterPro"/>
</dbReference>
<dbReference type="FunFam" id="3.40.120.10:FF:000013">
    <property type="entry name" value="Phosphoacetylglucosamine mutase"/>
    <property type="match status" value="1"/>
</dbReference>
<name>A0A1I8EDP0_WUCBA</name>
<dbReference type="GO" id="GO:0006048">
    <property type="term" value="P:UDP-N-acetylglucosamine biosynthetic process"/>
    <property type="evidence" value="ECO:0007669"/>
    <property type="project" value="UniProtKB-UniRule"/>
</dbReference>
<evidence type="ECO:0000256" key="8">
    <source>
        <dbReference type="ARBA" id="ARBA00023235"/>
    </source>
</evidence>
<comment type="similarity">
    <text evidence="3 11">Belongs to the phosphohexose mutase family.</text>
</comment>
<dbReference type="STRING" id="6293.A0A1I8EDP0"/>
<dbReference type="InterPro" id="IPR005844">
    <property type="entry name" value="A-D-PHexomutase_a/b/a-I"/>
</dbReference>
<feature type="domain" description="Alpha-D-phosphohexomutase C-terminal" evidence="15">
    <location>
        <begin position="481"/>
        <end position="532"/>
    </location>
</feature>